<accession>A0A3P8RSG6</accession>
<evidence type="ECO:0000313" key="1">
    <source>
        <dbReference type="Ensembl" id="ENSAPEP00000002967.1"/>
    </source>
</evidence>
<keyword evidence="2" id="KW-1185">Reference proteome</keyword>
<dbReference type="GO" id="GO:0032543">
    <property type="term" value="P:mitochondrial translation"/>
    <property type="evidence" value="ECO:0007669"/>
    <property type="project" value="InterPro"/>
</dbReference>
<proteinExistence type="predicted"/>
<reference evidence="1" key="3">
    <citation type="submission" date="2025-09" db="UniProtKB">
        <authorList>
            <consortium name="Ensembl"/>
        </authorList>
    </citation>
    <scope>IDENTIFICATION</scope>
</reference>
<name>A0A3P8RSG6_AMPPE</name>
<dbReference type="PANTHER" id="PTHR31278:SF2">
    <property type="entry name" value="SMALL RIBOSOMAL SUBUNIT PROTEIN MS37"/>
    <property type="match status" value="1"/>
</dbReference>
<dbReference type="Ensembl" id="ENSAPET00000003034.1">
    <property type="protein sequence ID" value="ENSAPEP00000002967.1"/>
    <property type="gene ID" value="ENSAPEG00000002155.1"/>
</dbReference>
<organism evidence="1 2">
    <name type="scientific">Amphiprion percula</name>
    <name type="common">Orange clownfish</name>
    <name type="synonym">Lutjanus percula</name>
    <dbReference type="NCBI Taxonomy" id="161767"/>
    <lineage>
        <taxon>Eukaryota</taxon>
        <taxon>Metazoa</taxon>
        <taxon>Chordata</taxon>
        <taxon>Craniata</taxon>
        <taxon>Vertebrata</taxon>
        <taxon>Euteleostomi</taxon>
        <taxon>Actinopterygii</taxon>
        <taxon>Neopterygii</taxon>
        <taxon>Teleostei</taxon>
        <taxon>Neoteleostei</taxon>
        <taxon>Acanthomorphata</taxon>
        <taxon>Ovalentaria</taxon>
        <taxon>Pomacentridae</taxon>
        <taxon>Amphiprion</taxon>
    </lineage>
</organism>
<dbReference type="PANTHER" id="PTHR31278">
    <property type="entry name" value="CHCHD1"/>
    <property type="match status" value="1"/>
</dbReference>
<dbReference type="InterPro" id="IPR033620">
    <property type="entry name" value="Ribosomal_mS37_met"/>
</dbReference>
<protein>
    <submittedName>
        <fullName evidence="1">Coiled-coil-helix-coiled-coil-helix domain containing 1</fullName>
    </submittedName>
</protein>
<dbReference type="AlphaFoldDB" id="A0A3P8RSG6"/>
<dbReference type="OMA" id="CVTEMSM"/>
<evidence type="ECO:0000313" key="2">
    <source>
        <dbReference type="Proteomes" id="UP000265080"/>
    </source>
</evidence>
<sequence length="122" mass="13380">MAAQGGVAFQEKVSRLVSRQNGKPVLKPSRALALGDTVSNRNPKKREATCITEISILMACWKQNNFVDSLCCNETNAFYTCVAKAQAAIKNKSGQSNIQGGRLPPKQATILLKRYPNQRSEI</sequence>
<dbReference type="Proteomes" id="UP000265080">
    <property type="component" value="Chromosome 20"/>
</dbReference>
<reference evidence="1 2" key="1">
    <citation type="submission" date="2018-03" db="EMBL/GenBank/DDBJ databases">
        <title>Finding Nemo's genes: A chromosome-scale reference assembly of the genome of the orange clownfish Amphiprion percula.</title>
        <authorList>
            <person name="Lehmann R."/>
        </authorList>
    </citation>
    <scope>NUCLEOTIDE SEQUENCE</scope>
</reference>
<dbReference type="GO" id="GO:0005654">
    <property type="term" value="C:nucleoplasm"/>
    <property type="evidence" value="ECO:0007669"/>
    <property type="project" value="TreeGrafter"/>
</dbReference>
<reference evidence="1" key="2">
    <citation type="submission" date="2025-08" db="UniProtKB">
        <authorList>
            <consortium name="Ensembl"/>
        </authorList>
    </citation>
    <scope>IDENTIFICATION</scope>
</reference>
<dbReference type="GO" id="GO:0003723">
    <property type="term" value="F:RNA binding"/>
    <property type="evidence" value="ECO:0007669"/>
    <property type="project" value="TreeGrafter"/>
</dbReference>
<dbReference type="GO" id="GO:0005761">
    <property type="term" value="C:mitochondrial ribosome"/>
    <property type="evidence" value="ECO:0007669"/>
    <property type="project" value="InterPro"/>
</dbReference>
<dbReference type="GeneTree" id="ENSGT00390000007683"/>